<dbReference type="Pfam" id="PF23598">
    <property type="entry name" value="LRR_14"/>
    <property type="match status" value="1"/>
</dbReference>
<dbReference type="InterPro" id="IPR058922">
    <property type="entry name" value="WHD_DRP"/>
</dbReference>
<comment type="similarity">
    <text evidence="1">Belongs to the disease resistance NB-LRR family.</text>
</comment>
<keyword evidence="12" id="KW-1185">Reference proteome</keyword>
<dbReference type="AlphaFoldDB" id="A0AAV5EQN7"/>
<dbReference type="EMBL" id="BQKI01000078">
    <property type="protein sequence ID" value="GJN25678.1"/>
    <property type="molecule type" value="Genomic_DNA"/>
</dbReference>
<feature type="domain" description="Disease resistance protein winged helix" evidence="9">
    <location>
        <begin position="427"/>
        <end position="497"/>
    </location>
</feature>
<feature type="domain" description="Disease resistance N-terminal" evidence="8">
    <location>
        <begin position="19"/>
        <end position="100"/>
    </location>
</feature>
<sequence>MAATLASTAVGAVLGAVTKNVVAQAFKLLEKRCELWKDFPNDVDFIKRELLMIAGAEEDQLSGKGDPRAVSSISMEEMRDLAHDIEDCLDRILRYAEGKMDPLSLSSSSSLIQRFIAVSGPPYATEIKKLKERLKAAHQRKHDYNINGSQPAAATSSAFPVITEVKPVGIEKPKREIIELLEDIEGRPEHLKVISIVGFAGSGKPTLAKAVYQDPDVVRRFPCRAWVLASELSGDIKGLLTALLEKLRPGEPVRGDQQQLRNDIAELLNTTRYLIVLDGIGEQQWYCIKSTFPVKTRSRIIVTTTAQALAKVCSHGNGHVYHMATLDAKHSTNLLEAVLKGHSPGLEQNSASLVKKCDGHPLALVSVGNFLLRENVLTKRFCEQFCHNLGYHMANMNVFSKLQQVLLTNYSSLPGHPLKTCLLYICVFPNGRTISSSSLIRRWLAEGYVQRQHPRSALLIADENFKELIDRNILRQIDSSYSAKVKTCRAQGIMHEFMLQMAMSAKFITSLDDPERSSYRHLFLENHSSSKALDMKHCHKSKASASSSTEKFRARSLTICGSAGKAVADLTKCELLRVLDLEECNDLEDDHMSGLHKLWHLKYLSLGATISRLPRKFEKLHCLETLDLRKTKIETLPLEVVKLPHLTC</sequence>
<dbReference type="GO" id="GO:0002758">
    <property type="term" value="P:innate immune response-activating signaling pathway"/>
    <property type="evidence" value="ECO:0007669"/>
    <property type="project" value="UniProtKB-ARBA"/>
</dbReference>
<evidence type="ECO:0000259" key="8">
    <source>
        <dbReference type="Pfam" id="PF18052"/>
    </source>
</evidence>
<dbReference type="GO" id="GO:0009626">
    <property type="term" value="P:plant-type hypersensitive response"/>
    <property type="evidence" value="ECO:0007669"/>
    <property type="project" value="UniProtKB-ARBA"/>
</dbReference>
<evidence type="ECO:0000256" key="5">
    <source>
        <dbReference type="ARBA" id="ARBA00022821"/>
    </source>
</evidence>
<dbReference type="SUPFAM" id="SSF52058">
    <property type="entry name" value="L domain-like"/>
    <property type="match status" value="1"/>
</dbReference>
<evidence type="ECO:0000256" key="1">
    <source>
        <dbReference type="ARBA" id="ARBA00008894"/>
    </source>
</evidence>
<dbReference type="GO" id="GO:0042742">
    <property type="term" value="P:defense response to bacterium"/>
    <property type="evidence" value="ECO:0007669"/>
    <property type="project" value="UniProtKB-ARBA"/>
</dbReference>
<evidence type="ECO:0000256" key="2">
    <source>
        <dbReference type="ARBA" id="ARBA00022614"/>
    </source>
</evidence>
<dbReference type="InterPro" id="IPR027417">
    <property type="entry name" value="P-loop_NTPase"/>
</dbReference>
<reference evidence="11" key="2">
    <citation type="submission" date="2021-12" db="EMBL/GenBank/DDBJ databases">
        <title>Resequencing data analysis of finger millet.</title>
        <authorList>
            <person name="Hatakeyama M."/>
            <person name="Aluri S."/>
            <person name="Balachadran M.T."/>
            <person name="Sivarajan S.R."/>
            <person name="Poveda L."/>
            <person name="Shimizu-Inatsugi R."/>
            <person name="Schlapbach R."/>
            <person name="Sreeman S.M."/>
            <person name="Shimizu K.K."/>
        </authorList>
    </citation>
    <scope>NUCLEOTIDE SEQUENCE</scope>
</reference>
<dbReference type="GO" id="GO:0043531">
    <property type="term" value="F:ADP binding"/>
    <property type="evidence" value="ECO:0007669"/>
    <property type="project" value="InterPro"/>
</dbReference>
<evidence type="ECO:0000313" key="12">
    <source>
        <dbReference type="Proteomes" id="UP001054889"/>
    </source>
</evidence>
<organism evidence="11 12">
    <name type="scientific">Eleusine coracana subsp. coracana</name>
    <dbReference type="NCBI Taxonomy" id="191504"/>
    <lineage>
        <taxon>Eukaryota</taxon>
        <taxon>Viridiplantae</taxon>
        <taxon>Streptophyta</taxon>
        <taxon>Embryophyta</taxon>
        <taxon>Tracheophyta</taxon>
        <taxon>Spermatophyta</taxon>
        <taxon>Magnoliopsida</taxon>
        <taxon>Liliopsida</taxon>
        <taxon>Poales</taxon>
        <taxon>Poaceae</taxon>
        <taxon>PACMAD clade</taxon>
        <taxon>Chloridoideae</taxon>
        <taxon>Cynodonteae</taxon>
        <taxon>Eleusininae</taxon>
        <taxon>Eleusine</taxon>
    </lineage>
</organism>
<dbReference type="InterPro" id="IPR044974">
    <property type="entry name" value="Disease_R_plants"/>
</dbReference>
<gene>
    <name evidence="11" type="primary">gb13537</name>
    <name evidence="11" type="ORF">PR202_gb13537</name>
</gene>
<dbReference type="Pfam" id="PF00931">
    <property type="entry name" value="NB-ARC"/>
    <property type="match status" value="1"/>
</dbReference>
<evidence type="ECO:0000259" key="10">
    <source>
        <dbReference type="Pfam" id="PF23598"/>
    </source>
</evidence>
<dbReference type="Pfam" id="PF18052">
    <property type="entry name" value="Rx_N"/>
    <property type="match status" value="1"/>
</dbReference>
<evidence type="ECO:0000259" key="9">
    <source>
        <dbReference type="Pfam" id="PF23559"/>
    </source>
</evidence>
<reference evidence="11" key="1">
    <citation type="journal article" date="2018" name="DNA Res.">
        <title>Multiple hybrid de novo genome assembly of finger millet, an orphan allotetraploid crop.</title>
        <authorList>
            <person name="Hatakeyama M."/>
            <person name="Aluri S."/>
            <person name="Balachadran M.T."/>
            <person name="Sivarajan S.R."/>
            <person name="Patrignani A."/>
            <person name="Gruter S."/>
            <person name="Poveda L."/>
            <person name="Shimizu-Inatsugi R."/>
            <person name="Baeten J."/>
            <person name="Francoijs K.J."/>
            <person name="Nataraja K.N."/>
            <person name="Reddy Y.A.N."/>
            <person name="Phadnis S."/>
            <person name="Ravikumar R.L."/>
            <person name="Schlapbach R."/>
            <person name="Sreeman S.M."/>
            <person name="Shimizu K.K."/>
        </authorList>
    </citation>
    <scope>NUCLEOTIDE SEQUENCE</scope>
</reference>
<evidence type="ECO:0000256" key="6">
    <source>
        <dbReference type="ARBA" id="ARBA00023054"/>
    </source>
</evidence>
<accession>A0AAV5EQN7</accession>
<dbReference type="SUPFAM" id="SSF52540">
    <property type="entry name" value="P-loop containing nucleoside triphosphate hydrolases"/>
    <property type="match status" value="1"/>
</dbReference>
<feature type="domain" description="NB-ARC" evidence="7">
    <location>
        <begin position="171"/>
        <end position="338"/>
    </location>
</feature>
<dbReference type="Gene3D" id="1.20.5.4130">
    <property type="match status" value="1"/>
</dbReference>
<dbReference type="Gene3D" id="3.40.50.300">
    <property type="entry name" value="P-loop containing nucleotide triphosphate hydrolases"/>
    <property type="match status" value="1"/>
</dbReference>
<dbReference type="PRINTS" id="PR00364">
    <property type="entry name" value="DISEASERSIST"/>
</dbReference>
<evidence type="ECO:0000256" key="3">
    <source>
        <dbReference type="ARBA" id="ARBA00022737"/>
    </source>
</evidence>
<dbReference type="Gene3D" id="1.10.10.10">
    <property type="entry name" value="Winged helix-like DNA-binding domain superfamily/Winged helix DNA-binding domain"/>
    <property type="match status" value="1"/>
</dbReference>
<keyword evidence="2" id="KW-0433">Leucine-rich repeat</keyword>
<evidence type="ECO:0008006" key="13">
    <source>
        <dbReference type="Google" id="ProtNLM"/>
    </source>
</evidence>
<keyword evidence="6" id="KW-0175">Coiled coil</keyword>
<dbReference type="PANTHER" id="PTHR23155:SF981">
    <property type="entry name" value="NB-ARC DOMAIN CONTAINING PROTEIN, EXPRESSED"/>
    <property type="match status" value="1"/>
</dbReference>
<keyword evidence="3" id="KW-0677">Repeat</keyword>
<dbReference type="FunFam" id="1.10.10.10:FF:000322">
    <property type="entry name" value="Probable disease resistance protein At1g63360"/>
    <property type="match status" value="1"/>
</dbReference>
<dbReference type="Proteomes" id="UP001054889">
    <property type="component" value="Unassembled WGS sequence"/>
</dbReference>
<evidence type="ECO:0000259" key="7">
    <source>
        <dbReference type="Pfam" id="PF00931"/>
    </source>
</evidence>
<dbReference type="InterPro" id="IPR055414">
    <property type="entry name" value="LRR_R13L4/SHOC2-like"/>
</dbReference>
<name>A0AAV5EQN7_ELECO</name>
<dbReference type="InterPro" id="IPR002182">
    <property type="entry name" value="NB-ARC"/>
</dbReference>
<keyword evidence="5" id="KW-0611">Plant defense</keyword>
<dbReference type="InterPro" id="IPR036388">
    <property type="entry name" value="WH-like_DNA-bd_sf"/>
</dbReference>
<protein>
    <recommendedName>
        <fullName evidence="13">NB-ARC domain-containing protein</fullName>
    </recommendedName>
</protein>
<dbReference type="InterPro" id="IPR042197">
    <property type="entry name" value="Apaf_helical"/>
</dbReference>
<evidence type="ECO:0000313" key="11">
    <source>
        <dbReference type="EMBL" id="GJN25678.1"/>
    </source>
</evidence>
<dbReference type="InterPro" id="IPR041118">
    <property type="entry name" value="Rx_N"/>
</dbReference>
<keyword evidence="4" id="KW-0547">Nucleotide-binding</keyword>
<dbReference type="InterPro" id="IPR032675">
    <property type="entry name" value="LRR_dom_sf"/>
</dbReference>
<dbReference type="Gene3D" id="1.10.8.430">
    <property type="entry name" value="Helical domain of apoptotic protease-activating factors"/>
    <property type="match status" value="1"/>
</dbReference>
<dbReference type="Gene3D" id="3.80.10.10">
    <property type="entry name" value="Ribonuclease Inhibitor"/>
    <property type="match status" value="1"/>
</dbReference>
<dbReference type="PANTHER" id="PTHR23155">
    <property type="entry name" value="DISEASE RESISTANCE PROTEIN RP"/>
    <property type="match status" value="1"/>
</dbReference>
<feature type="domain" description="Disease resistance R13L4/SHOC-2-like LRR" evidence="10">
    <location>
        <begin position="554"/>
        <end position="648"/>
    </location>
</feature>
<proteinExistence type="inferred from homology"/>
<comment type="caution">
    <text evidence="11">The sequence shown here is derived from an EMBL/GenBank/DDBJ whole genome shotgun (WGS) entry which is preliminary data.</text>
</comment>
<dbReference type="Pfam" id="PF23559">
    <property type="entry name" value="WHD_DRP"/>
    <property type="match status" value="1"/>
</dbReference>
<evidence type="ECO:0000256" key="4">
    <source>
        <dbReference type="ARBA" id="ARBA00022741"/>
    </source>
</evidence>